<dbReference type="Gene3D" id="2.130.10.30">
    <property type="entry name" value="Regulator of chromosome condensation 1/beta-lactamase-inhibitor protein II"/>
    <property type="match status" value="3"/>
</dbReference>
<dbReference type="InterPro" id="IPR051553">
    <property type="entry name" value="Ran_GTPase-activating"/>
</dbReference>
<dbReference type="Pfam" id="PF00415">
    <property type="entry name" value="RCC1"/>
    <property type="match status" value="1"/>
</dbReference>
<keyword evidence="2" id="KW-0732">Signal</keyword>
<accession>A0ABX2MIH3</accession>
<keyword evidence="1" id="KW-0175">Coiled coil</keyword>
<dbReference type="InterPro" id="IPR000408">
    <property type="entry name" value="Reg_chr_condens"/>
</dbReference>
<evidence type="ECO:0000256" key="1">
    <source>
        <dbReference type="SAM" id="Coils"/>
    </source>
</evidence>
<reference evidence="3 4" key="1">
    <citation type="submission" date="2020-05" db="EMBL/GenBank/DDBJ databases">
        <title>Genome Sequencing of Type Strains.</title>
        <authorList>
            <person name="Lemaire J.F."/>
            <person name="Inderbitzin P."/>
            <person name="Gregorio O.A."/>
            <person name="Collins S.B."/>
            <person name="Wespe N."/>
            <person name="Knight-Connoni V."/>
        </authorList>
    </citation>
    <scope>NUCLEOTIDE SEQUENCE [LARGE SCALE GENOMIC DNA]</scope>
    <source>
        <strain evidence="3 4">DSM 19942</strain>
    </source>
</reference>
<dbReference type="InterPro" id="IPR009091">
    <property type="entry name" value="RCC1/BLIP-II"/>
</dbReference>
<feature type="signal peptide" evidence="2">
    <location>
        <begin position="1"/>
        <end position="27"/>
    </location>
</feature>
<evidence type="ECO:0000313" key="3">
    <source>
        <dbReference type="EMBL" id="NUU53038.1"/>
    </source>
</evidence>
<dbReference type="EMBL" id="JABMCC010000089">
    <property type="protein sequence ID" value="NUU53038.1"/>
    <property type="molecule type" value="Genomic_DNA"/>
</dbReference>
<dbReference type="SUPFAM" id="SSF50985">
    <property type="entry name" value="RCC1/BLIP-II"/>
    <property type="match status" value="2"/>
</dbReference>
<evidence type="ECO:0008006" key="5">
    <source>
        <dbReference type="Google" id="ProtNLM"/>
    </source>
</evidence>
<keyword evidence="4" id="KW-1185">Reference proteome</keyword>
<dbReference type="PANTHER" id="PTHR45982:SF1">
    <property type="entry name" value="REGULATOR OF CHROMOSOME CONDENSATION"/>
    <property type="match status" value="1"/>
</dbReference>
<dbReference type="PROSITE" id="PS50012">
    <property type="entry name" value="RCC1_3"/>
    <property type="match status" value="3"/>
</dbReference>
<evidence type="ECO:0000313" key="4">
    <source>
        <dbReference type="Proteomes" id="UP000577724"/>
    </source>
</evidence>
<gene>
    <name evidence="3" type="ORF">HP548_02865</name>
</gene>
<dbReference type="InterPro" id="IPR036116">
    <property type="entry name" value="FN3_sf"/>
</dbReference>
<comment type="caution">
    <text evidence="3">The sequence shown here is derived from an EMBL/GenBank/DDBJ whole genome shotgun (WGS) entry which is preliminary data.</text>
</comment>
<feature type="coiled-coil region" evidence="1">
    <location>
        <begin position="1032"/>
        <end position="1067"/>
    </location>
</feature>
<dbReference type="Pfam" id="PF13540">
    <property type="entry name" value="RCC1_2"/>
    <property type="match status" value="3"/>
</dbReference>
<name>A0ABX2MIH3_9BACL</name>
<dbReference type="RefSeq" id="WP_175380838.1">
    <property type="nucleotide sequence ID" value="NZ_CBCRYD010000030.1"/>
</dbReference>
<proteinExistence type="predicted"/>
<dbReference type="PANTHER" id="PTHR45982">
    <property type="entry name" value="REGULATOR OF CHROMOSOME CONDENSATION"/>
    <property type="match status" value="1"/>
</dbReference>
<organism evidence="3 4">
    <name type="scientific">Paenibacillus taichungensis</name>
    <dbReference type="NCBI Taxonomy" id="484184"/>
    <lineage>
        <taxon>Bacteria</taxon>
        <taxon>Bacillati</taxon>
        <taxon>Bacillota</taxon>
        <taxon>Bacilli</taxon>
        <taxon>Bacillales</taxon>
        <taxon>Paenibacillaceae</taxon>
        <taxon>Paenibacillus</taxon>
    </lineage>
</organism>
<protein>
    <recommendedName>
        <fullName evidence="5">Alpha-tubulin suppressor-like RCC1 family protein</fullName>
    </recommendedName>
</protein>
<dbReference type="Proteomes" id="UP000577724">
    <property type="component" value="Unassembled WGS sequence"/>
</dbReference>
<dbReference type="GeneID" id="97129629"/>
<dbReference type="Gene3D" id="2.60.40.10">
    <property type="entry name" value="Immunoglobulins"/>
    <property type="match status" value="1"/>
</dbReference>
<evidence type="ECO:0000256" key="2">
    <source>
        <dbReference type="SAM" id="SignalP"/>
    </source>
</evidence>
<dbReference type="InterPro" id="IPR013783">
    <property type="entry name" value="Ig-like_fold"/>
</dbReference>
<dbReference type="SUPFAM" id="SSF49265">
    <property type="entry name" value="Fibronectin type III"/>
    <property type="match status" value="1"/>
</dbReference>
<sequence>MRKVRTFKSVMASVLGVSMLISPFLYPEKTSADSAKTVDVVTGYYTTFVKANDANWYGTGDNSFYQLDADERTDVKHFVKSGLDDAIDISTGQNVTLVARSDGHVLAWGQALGSYRLGIPSRTEDVKVPTVVEGISDVKKVAAGAQYSLALKNDGTVWIWGTIGTDTDSYVPRKVEGLTNVTHIEAGYKTAYAITSDGSLWAWGNNSFGQIGDGDTTITRKTPVKVLSNVKKVVSTEFTTLALKNDGTAWGWGRTSNGSTGYGNAKIGGTVIENTYSAHKYGTLDDGYDAQINDIVDIALGFRASLIVRADGTVWGAGTNSSGELGLPSVTSTNPRPVKVNNLTNVSNIFMGAFHALAIDTNGDTWGWGDSSKGQLGFSKTGINQQAALLNITNAPLMGPEIISSGIQQNEMKITINNPAYVLPLILEYRLNDGEWIIINSGSSINIKENGLLEAKVTDTLGQSKTSTYQVKGLNVKPSKPILESQFTNNEMNVKFSSPKSADTLKLEYRFKSGAWNTVTSGSTITFKDNGLIEARVTNESNLSSDVAELAINSIDTSIPGSPTFTVNNDSDRDGSVVIIINYPSDATIKEYKNSTDSTWTTYTTTGGLYYTSDRIIEARAKNKFGVTSAVSTYAIDYLQKEKNNSIGYNKVYVAEVMKDQANLDEARAVVKGLIPLDEHYRIDFERRLDALQDLINQKDPAYQQKVQLATEAVITAEKSLVQADLDAARLLVNALKGNDKINLTTRLDAVQILIDAEVVYVKQLKEATDAVVKAEGSKLQVDVNAARTLVQSLRIVDKSSLSVRLDIIQNYIDEETSYIRQLNQAVIAVEKAEGSRLQIDVNAARSLVAGLRDTDQTALTARLDIVQSDIDASEGGYTKQVEEAIAAVVKAETSKTQQYVDSAKTLVQALRASDQTALMNRLNAVQNWIDSEALYIEQLNKATEAVVKAETSKTQTDVNDARNLVKALRESDKLLLNGRLDLVQVLIDSDSNYTKQVEAATTAVVKAESTKSQTDLDTARDLVSKLKDKDQEILNDRLDALQDILNDAYDQKLKDATAAVEKAEKSLSQSDVTVARALIKDLNTYDKALLGSRLDVVQDLIDSNQNYQDRLDAAILAVKKAETSVNQDDLDDARELVNILNPDDQTDLHLRLDALQVKIDERDAYLNLLAEASNSVRIAELSRDQADVDAARTQVAQLKNEDQQKLNLRLDSVQSIIDLKRNLQPAKEAVFHAETTQTQVDVDKAKELVEKLREGAWKTYLLDILNELQSTITDVGKSVSQFDAAKTKLSDAELSKKQADLTKAKSAIDALPASNLKNELTERFTKVQAEVNLTKAVQNASLAVTRATSAKTLESYNAAIALVNPLPESSKSDLVTKLETLKLKIDSARSEETEVLNAETLVEFAESSLLENDYEQAALAVSQLKTSSSKTKLNKRITVLKNGLIKENLVLTKFEVTAQTKNTNTLTWTKVDGATGYKLERMLNGVVIKTFTLTTQKSYKDVGLELNTEYTYRLTPKAGSILGEAKQIIAPKFTVELPAAPSLVEAFVDEDGILHVTGTGQGTNPLYFVVQNEKGIQQTRAGIIDGEEKAYIFNTAGVYTVKIEAYNTSSKVSSYSETKSVTVTASMVEPPTAEDAIYSVKTEGEYIVFNASVANNVDGAAQKFTFEIRDPDDKRINYGTGKLVEDRIVYTFKRNVSTAGPGTYSLIIKGKRGSTFGTPSTFELQVQ</sequence>
<feature type="chain" id="PRO_5047544576" description="Alpha-tubulin suppressor-like RCC1 family protein" evidence="2">
    <location>
        <begin position="28"/>
        <end position="1728"/>
    </location>
</feature>